<evidence type="ECO:0000313" key="11">
    <source>
        <dbReference type="EMBL" id="ETK01526.1"/>
    </source>
</evidence>
<keyword evidence="6 9" id="KW-0822">Tryptophan biosynthesis</keyword>
<evidence type="ECO:0000256" key="2">
    <source>
        <dbReference type="ARBA" id="ARBA00004664"/>
    </source>
</evidence>
<dbReference type="InterPro" id="IPR044643">
    <property type="entry name" value="TrpF_fam"/>
</dbReference>
<gene>
    <name evidence="9" type="primary">trpF</name>
    <name evidence="11" type="ORF">N425_09335</name>
</gene>
<dbReference type="EC" id="5.3.1.24" evidence="3 9"/>
<evidence type="ECO:0000256" key="1">
    <source>
        <dbReference type="ARBA" id="ARBA00001164"/>
    </source>
</evidence>
<evidence type="ECO:0000256" key="7">
    <source>
        <dbReference type="ARBA" id="ARBA00023141"/>
    </source>
</evidence>
<keyword evidence="7 9" id="KW-0057">Aromatic amino acid biosynthesis</keyword>
<dbReference type="Pfam" id="PF00697">
    <property type="entry name" value="PRAI"/>
    <property type="match status" value="1"/>
</dbReference>
<evidence type="ECO:0000256" key="5">
    <source>
        <dbReference type="ARBA" id="ARBA00022605"/>
    </source>
</evidence>
<dbReference type="CDD" id="cd00405">
    <property type="entry name" value="PRAI"/>
    <property type="match status" value="1"/>
</dbReference>
<sequence>MIGGRLIKVCGLRAADNVRAVAALPGVDLVGFIFHSASPRCVTAVPDVSLPDGVRRVGVFVDVPEEQIAATAHRYGLHLVQLHGHESPDMCRRLADVGLGVIKAFPATPEAVRNDTTHYATSGCRLFLFDTPTAAHGGSGHTFDWHVLQDYVGQTPFLLGGGLGPDALDALSCFTHPRLAGYDLNSRFERCPAEKDVEALRTFLQRLDGASVPGQTSPASVRP</sequence>
<dbReference type="HAMAP" id="MF_00135">
    <property type="entry name" value="PRAI"/>
    <property type="match status" value="1"/>
</dbReference>
<name>W2C504_9BACT</name>
<evidence type="ECO:0000313" key="12">
    <source>
        <dbReference type="Proteomes" id="UP000018837"/>
    </source>
</evidence>
<dbReference type="AlphaFoldDB" id="W2C504"/>
<comment type="catalytic activity">
    <reaction evidence="1 9">
        <text>N-(5-phospho-beta-D-ribosyl)anthranilate = 1-(2-carboxyphenylamino)-1-deoxy-D-ribulose 5-phosphate</text>
        <dbReference type="Rhea" id="RHEA:21540"/>
        <dbReference type="ChEBI" id="CHEBI:18277"/>
        <dbReference type="ChEBI" id="CHEBI:58613"/>
        <dbReference type="EC" id="5.3.1.24"/>
    </reaction>
</comment>
<comment type="similarity">
    <text evidence="9">Belongs to the TrpF family.</text>
</comment>
<dbReference type="EMBL" id="AYUF01000479">
    <property type="protein sequence ID" value="ETK01526.1"/>
    <property type="molecule type" value="Genomic_DNA"/>
</dbReference>
<dbReference type="GO" id="GO:0004640">
    <property type="term" value="F:phosphoribosylanthranilate isomerase activity"/>
    <property type="evidence" value="ECO:0007669"/>
    <property type="project" value="UniProtKB-UniRule"/>
</dbReference>
<dbReference type="PANTHER" id="PTHR42894:SF1">
    <property type="entry name" value="N-(5'-PHOSPHORIBOSYL)ANTHRANILATE ISOMERASE"/>
    <property type="match status" value="1"/>
</dbReference>
<dbReference type="Proteomes" id="UP000018837">
    <property type="component" value="Unassembled WGS sequence"/>
</dbReference>
<keyword evidence="5 9" id="KW-0028">Amino-acid biosynthesis</keyword>
<evidence type="ECO:0000256" key="3">
    <source>
        <dbReference type="ARBA" id="ARBA00012572"/>
    </source>
</evidence>
<protein>
    <recommendedName>
        <fullName evidence="4 9">N-(5'-phosphoribosyl)anthranilate isomerase</fullName>
        <shortName evidence="9">PRAI</shortName>
        <ecNumber evidence="3 9">5.3.1.24</ecNumber>
    </recommendedName>
</protein>
<dbReference type="UniPathway" id="UPA00035">
    <property type="reaction ID" value="UER00042"/>
</dbReference>
<dbReference type="Gene3D" id="3.20.20.70">
    <property type="entry name" value="Aldolase class I"/>
    <property type="match status" value="1"/>
</dbReference>
<reference evidence="11 12" key="1">
    <citation type="submission" date="2013-11" db="EMBL/GenBank/DDBJ databases">
        <title>Single cell genomics of uncultured Tannerella BU063 (oral taxon 286).</title>
        <authorList>
            <person name="Beall C.J."/>
            <person name="Campbell A.G."/>
            <person name="Griffen A.L."/>
            <person name="Podar M."/>
            <person name="Leys E.J."/>
        </authorList>
    </citation>
    <scope>NUCLEOTIDE SEQUENCE [LARGE SCALE GENOMIC DNA]</scope>
    <source>
        <strain evidence="11">Cell 2</strain>
    </source>
</reference>
<dbReference type="GO" id="GO:0000162">
    <property type="term" value="P:L-tryptophan biosynthetic process"/>
    <property type="evidence" value="ECO:0007669"/>
    <property type="project" value="UniProtKB-UniRule"/>
</dbReference>
<evidence type="ECO:0000256" key="4">
    <source>
        <dbReference type="ARBA" id="ARBA00022272"/>
    </source>
</evidence>
<dbReference type="InterPro" id="IPR001240">
    <property type="entry name" value="PRAI_dom"/>
</dbReference>
<proteinExistence type="inferred from homology"/>
<dbReference type="SUPFAM" id="SSF51366">
    <property type="entry name" value="Ribulose-phoshate binding barrel"/>
    <property type="match status" value="1"/>
</dbReference>
<evidence type="ECO:0000256" key="8">
    <source>
        <dbReference type="ARBA" id="ARBA00023235"/>
    </source>
</evidence>
<evidence type="ECO:0000256" key="6">
    <source>
        <dbReference type="ARBA" id="ARBA00022822"/>
    </source>
</evidence>
<dbReference type="InterPro" id="IPR011060">
    <property type="entry name" value="RibuloseP-bd_barrel"/>
</dbReference>
<dbReference type="PANTHER" id="PTHR42894">
    <property type="entry name" value="N-(5'-PHOSPHORIBOSYL)ANTHRANILATE ISOMERASE"/>
    <property type="match status" value="1"/>
</dbReference>
<accession>W2C504</accession>
<feature type="domain" description="N-(5'phosphoribosyl) anthranilate isomerase (PRAI)" evidence="10">
    <location>
        <begin position="8"/>
        <end position="205"/>
    </location>
</feature>
<evidence type="ECO:0000256" key="9">
    <source>
        <dbReference type="HAMAP-Rule" id="MF_00135"/>
    </source>
</evidence>
<evidence type="ECO:0000259" key="10">
    <source>
        <dbReference type="Pfam" id="PF00697"/>
    </source>
</evidence>
<keyword evidence="8 9" id="KW-0413">Isomerase</keyword>
<dbReference type="InterPro" id="IPR013785">
    <property type="entry name" value="Aldolase_TIM"/>
</dbReference>
<organism evidence="11 12">
    <name type="scientific">Tannerella sp. oral taxon BU063 isolate Cell 2</name>
    <dbReference type="NCBI Taxonomy" id="1411148"/>
    <lineage>
        <taxon>Bacteria</taxon>
        <taxon>Pseudomonadati</taxon>
        <taxon>Bacteroidota</taxon>
        <taxon>Bacteroidia</taxon>
        <taxon>Bacteroidales</taxon>
        <taxon>Tannerellaceae</taxon>
        <taxon>Tannerella</taxon>
    </lineage>
</organism>
<comment type="caution">
    <text evidence="11">The sequence shown here is derived from an EMBL/GenBank/DDBJ whole genome shotgun (WGS) entry which is preliminary data.</text>
</comment>
<dbReference type="PATRIC" id="fig|1411148.3.peg.1478"/>
<comment type="pathway">
    <text evidence="2 9">Amino-acid biosynthesis; L-tryptophan biosynthesis; L-tryptophan from chorismate: step 3/5.</text>
</comment>